<evidence type="ECO:0000256" key="8">
    <source>
        <dbReference type="ARBA" id="ARBA00023274"/>
    </source>
</evidence>
<evidence type="ECO:0000256" key="7">
    <source>
        <dbReference type="ARBA" id="ARBA00023135"/>
    </source>
</evidence>
<keyword evidence="8" id="KW-0687">Ribonucleoprotein</keyword>
<evidence type="ECO:0000256" key="4">
    <source>
        <dbReference type="ARBA" id="ARBA00018350"/>
    </source>
</evidence>
<feature type="coiled-coil region" evidence="9">
    <location>
        <begin position="135"/>
        <end position="162"/>
    </location>
</feature>
<dbReference type="Gene3D" id="1.25.40.10">
    <property type="entry name" value="Tetratricopeptide repeat domain"/>
    <property type="match status" value="1"/>
</dbReference>
<dbReference type="GO" id="GO:0006614">
    <property type="term" value="P:SRP-dependent cotranslational protein targeting to membrane"/>
    <property type="evidence" value="ECO:0007669"/>
    <property type="project" value="InterPro"/>
</dbReference>
<organism evidence="12 13">
    <name type="scientific">Steinernema carpocapsae</name>
    <name type="common">Entomopathogenic nematode</name>
    <dbReference type="NCBI Taxonomy" id="34508"/>
    <lineage>
        <taxon>Eukaryota</taxon>
        <taxon>Metazoa</taxon>
        <taxon>Ecdysozoa</taxon>
        <taxon>Nematoda</taxon>
        <taxon>Chromadorea</taxon>
        <taxon>Rhabditida</taxon>
        <taxon>Tylenchina</taxon>
        <taxon>Panagrolaimomorpha</taxon>
        <taxon>Strongyloidoidea</taxon>
        <taxon>Steinernematidae</taxon>
        <taxon>Steinernema</taxon>
    </lineage>
</organism>
<dbReference type="GO" id="GO:0043022">
    <property type="term" value="F:ribosome binding"/>
    <property type="evidence" value="ECO:0007669"/>
    <property type="project" value="TreeGrafter"/>
</dbReference>
<feature type="domain" description="Signal recognition particle SRP72 subunit RNA-binding" evidence="11">
    <location>
        <begin position="225"/>
        <end position="274"/>
    </location>
</feature>
<evidence type="ECO:0000313" key="12">
    <source>
        <dbReference type="EMBL" id="TMS35783.1"/>
    </source>
</evidence>
<evidence type="ECO:0000256" key="1">
    <source>
        <dbReference type="ARBA" id="ARBA00004240"/>
    </source>
</evidence>
<comment type="subcellular location">
    <subcellularLocation>
        <location evidence="2">Cytoplasm</location>
    </subcellularLocation>
    <subcellularLocation>
        <location evidence="1">Endoplasmic reticulum</location>
    </subcellularLocation>
</comment>
<dbReference type="Proteomes" id="UP000298663">
    <property type="component" value="Chromosome X"/>
</dbReference>
<dbReference type="EMBL" id="CM016762">
    <property type="protein sequence ID" value="TMS35783.1"/>
    <property type="molecule type" value="Genomic_DNA"/>
</dbReference>
<accession>A0A4V6I7X5</accession>
<evidence type="ECO:0000259" key="11">
    <source>
        <dbReference type="Pfam" id="PF08492"/>
    </source>
</evidence>
<reference evidence="12 13" key="2">
    <citation type="journal article" date="2019" name="G3 (Bethesda)">
        <title>Hybrid Assembly of the Genome of the Entomopathogenic Nematode Steinernema carpocapsae Identifies the X-Chromosome.</title>
        <authorList>
            <person name="Serra L."/>
            <person name="Macchietto M."/>
            <person name="Macias-Munoz A."/>
            <person name="McGill C.J."/>
            <person name="Rodriguez I.M."/>
            <person name="Rodriguez B."/>
            <person name="Murad R."/>
            <person name="Mortazavi A."/>
        </authorList>
    </citation>
    <scope>NUCLEOTIDE SEQUENCE [LARGE SCALE GENOMIC DNA]</scope>
    <source>
        <strain evidence="12 13">ALL</strain>
    </source>
</reference>
<sequence length="339" mass="38510">MKRKLIGLIKNGEFAEADKLIVKCSGKDVGDISFEKAYVCYRLNRDENALQALSEMNATEQRALELKAQIFYRTDRFEEAYDLLLSVMKNSDDDCDQERQTNLLAIAAKLESQGKGKQPKIKLSSFEQYYNHACCLIEREQFEEAQQMLEEAEAICRDVCAEDGLTEEDTEEEVSIIVQQKAYVMHMAEKLGKSPKAAPLINVDELEEQIFVPRGNAARPRKEFKKEVVDTEIVTGKLNVRRRTRKVILPKNINPSVKPDPERWLPRQERSAYKRWLKKHKDHDVGRGTQGTVSSATVETFDSSPAQSPSGHNAPEGPRKQGPSAQQAKKKNNKKKGKK</sequence>
<dbReference type="GO" id="GO:0008312">
    <property type="term" value="F:7S RNA binding"/>
    <property type="evidence" value="ECO:0007669"/>
    <property type="project" value="InterPro"/>
</dbReference>
<dbReference type="PANTHER" id="PTHR14094">
    <property type="entry name" value="SIGNAL RECOGNITION PARTICLE 72"/>
    <property type="match status" value="1"/>
</dbReference>
<dbReference type="InterPro" id="IPR031545">
    <property type="entry name" value="SRP72_TPR-like"/>
</dbReference>
<dbReference type="Pfam" id="PF08492">
    <property type="entry name" value="SRP72"/>
    <property type="match status" value="1"/>
</dbReference>
<keyword evidence="13" id="KW-1185">Reference proteome</keyword>
<dbReference type="GO" id="GO:0005786">
    <property type="term" value="C:signal recognition particle, endoplasmic reticulum targeting"/>
    <property type="evidence" value="ECO:0007669"/>
    <property type="project" value="UniProtKB-KW"/>
</dbReference>
<keyword evidence="5" id="KW-0963">Cytoplasm</keyword>
<evidence type="ECO:0000256" key="6">
    <source>
        <dbReference type="ARBA" id="ARBA00022824"/>
    </source>
</evidence>
<dbReference type="InterPro" id="IPR026270">
    <property type="entry name" value="SRP72"/>
</dbReference>
<evidence type="ECO:0000256" key="5">
    <source>
        <dbReference type="ARBA" id="ARBA00022490"/>
    </source>
</evidence>
<dbReference type="InterPro" id="IPR013699">
    <property type="entry name" value="Signal_recog_part_SRP72_RNA-bd"/>
</dbReference>
<keyword evidence="7" id="KW-0733">Signal recognition particle</keyword>
<dbReference type="SUPFAM" id="SSF48452">
    <property type="entry name" value="TPR-like"/>
    <property type="match status" value="1"/>
</dbReference>
<dbReference type="GO" id="GO:0005783">
    <property type="term" value="C:endoplasmic reticulum"/>
    <property type="evidence" value="ECO:0007669"/>
    <property type="project" value="UniProtKB-SubCell"/>
</dbReference>
<evidence type="ECO:0000256" key="9">
    <source>
        <dbReference type="SAM" id="Coils"/>
    </source>
</evidence>
<dbReference type="Pfam" id="PF17004">
    <property type="entry name" value="SRP_TPR_like"/>
    <property type="match status" value="1"/>
</dbReference>
<gene>
    <name evidence="12" type="ORF">L596_003106</name>
</gene>
<comment type="caution">
    <text evidence="12">The sequence shown here is derived from an EMBL/GenBank/DDBJ whole genome shotgun (WGS) entry which is preliminary data.</text>
</comment>
<evidence type="ECO:0000256" key="10">
    <source>
        <dbReference type="SAM" id="MobiDB-lite"/>
    </source>
</evidence>
<evidence type="ECO:0000313" key="13">
    <source>
        <dbReference type="Proteomes" id="UP000298663"/>
    </source>
</evidence>
<dbReference type="OrthoDB" id="5421607at2759"/>
<dbReference type="InterPro" id="IPR011990">
    <property type="entry name" value="TPR-like_helical_dom_sf"/>
</dbReference>
<dbReference type="PANTHER" id="PTHR14094:SF9">
    <property type="entry name" value="SIGNAL RECOGNITION PARTICLE SUBUNIT SRP72"/>
    <property type="match status" value="1"/>
</dbReference>
<feature type="compositionally biased region" description="Polar residues" evidence="10">
    <location>
        <begin position="290"/>
        <end position="311"/>
    </location>
</feature>
<dbReference type="STRING" id="34508.A0A4V6I7X5"/>
<dbReference type="AlphaFoldDB" id="A0A4V6I7X5"/>
<evidence type="ECO:0000256" key="2">
    <source>
        <dbReference type="ARBA" id="ARBA00004496"/>
    </source>
</evidence>
<name>A0A4V6I7X5_STECR</name>
<feature type="compositionally biased region" description="Basic residues" evidence="10">
    <location>
        <begin position="328"/>
        <end position="339"/>
    </location>
</feature>
<dbReference type="EMBL" id="AZBU02000001">
    <property type="protein sequence ID" value="TMS35783.1"/>
    <property type="molecule type" value="Genomic_DNA"/>
</dbReference>
<evidence type="ECO:0000256" key="3">
    <source>
        <dbReference type="ARBA" id="ARBA00007676"/>
    </source>
</evidence>
<proteinExistence type="inferred from homology"/>
<comment type="similarity">
    <text evidence="3">Belongs to the SRP72 family.</text>
</comment>
<keyword evidence="6" id="KW-0256">Endoplasmic reticulum</keyword>
<reference evidence="12 13" key="1">
    <citation type="journal article" date="2015" name="Genome Biol.">
        <title>Comparative genomics of Steinernema reveals deeply conserved gene regulatory networks.</title>
        <authorList>
            <person name="Dillman A.R."/>
            <person name="Macchietto M."/>
            <person name="Porter C.F."/>
            <person name="Rogers A."/>
            <person name="Williams B."/>
            <person name="Antoshechkin I."/>
            <person name="Lee M.M."/>
            <person name="Goodwin Z."/>
            <person name="Lu X."/>
            <person name="Lewis E.E."/>
            <person name="Goodrich-Blair H."/>
            <person name="Stock S.P."/>
            <person name="Adams B.J."/>
            <person name="Sternberg P.W."/>
            <person name="Mortazavi A."/>
        </authorList>
    </citation>
    <scope>NUCLEOTIDE SEQUENCE [LARGE SCALE GENOMIC DNA]</scope>
    <source>
        <strain evidence="12 13">ALL</strain>
    </source>
</reference>
<keyword evidence="9" id="KW-0175">Coiled coil</keyword>
<protein>
    <recommendedName>
        <fullName evidence="4">Signal recognition particle subunit SRP72</fullName>
    </recommendedName>
</protein>
<feature type="region of interest" description="Disordered" evidence="10">
    <location>
        <begin position="277"/>
        <end position="339"/>
    </location>
</feature>